<organism evidence="2 3">
    <name type="scientific">Hypsibius exemplaris</name>
    <name type="common">Freshwater tardigrade</name>
    <dbReference type="NCBI Taxonomy" id="2072580"/>
    <lineage>
        <taxon>Eukaryota</taxon>
        <taxon>Metazoa</taxon>
        <taxon>Ecdysozoa</taxon>
        <taxon>Tardigrada</taxon>
        <taxon>Eutardigrada</taxon>
        <taxon>Parachela</taxon>
        <taxon>Hypsibioidea</taxon>
        <taxon>Hypsibiidae</taxon>
        <taxon>Hypsibius</taxon>
    </lineage>
</organism>
<reference evidence="3" key="1">
    <citation type="submission" date="2017-01" db="EMBL/GenBank/DDBJ databases">
        <title>Comparative genomics of anhydrobiosis in the tardigrade Hypsibius dujardini.</title>
        <authorList>
            <person name="Yoshida Y."/>
            <person name="Koutsovoulos G."/>
            <person name="Laetsch D."/>
            <person name="Stevens L."/>
            <person name="Kumar S."/>
            <person name="Horikawa D."/>
            <person name="Ishino K."/>
            <person name="Komine S."/>
            <person name="Tomita M."/>
            <person name="Blaxter M."/>
            <person name="Arakawa K."/>
        </authorList>
    </citation>
    <scope>NUCLEOTIDE SEQUENCE [LARGE SCALE GENOMIC DNA]</scope>
    <source>
        <strain evidence="3">Z151</strain>
    </source>
</reference>
<comment type="caution">
    <text evidence="2">The sequence shown here is derived from an EMBL/GenBank/DDBJ whole genome shotgun (WGS) entry which is preliminary data.</text>
</comment>
<evidence type="ECO:0000313" key="3">
    <source>
        <dbReference type="Proteomes" id="UP000192578"/>
    </source>
</evidence>
<evidence type="ECO:0000256" key="1">
    <source>
        <dbReference type="SAM" id="MobiDB-lite"/>
    </source>
</evidence>
<dbReference type="OrthoDB" id="3350591at2759"/>
<feature type="region of interest" description="Disordered" evidence="1">
    <location>
        <begin position="44"/>
        <end position="68"/>
    </location>
</feature>
<dbReference type="AlphaFoldDB" id="A0A1W0W9I3"/>
<name>A0A1W0W9I3_HYPEX</name>
<keyword evidence="3" id="KW-1185">Reference proteome</keyword>
<gene>
    <name evidence="2" type="ORF">BV898_13868</name>
</gene>
<dbReference type="EMBL" id="MTYJ01000160">
    <property type="protein sequence ID" value="OQV11812.1"/>
    <property type="molecule type" value="Genomic_DNA"/>
</dbReference>
<protein>
    <submittedName>
        <fullName evidence="2">Uncharacterized protein</fullName>
    </submittedName>
</protein>
<sequence>MEKEVKLSEWKGFLDVLDFEMNLSTPGGYPTLLCGVNDSLGMGEIKKRPGTGDGTDEGTDRHSCSGGPDRNAGVHCKSLVVSTAVVIITLVANIPYRVLRQFSRGNLSSAGFRVWTSRLFALQQNRLAGGLSHATPRRRDFAEWPRQYDTIFDRQRPHPTDKQRQDWLNLNRFLARLWQTDTAEFSLYGIFGHFARHVKANITTAPTIQTVALTSP</sequence>
<accession>A0A1W0W9I3</accession>
<dbReference type="Proteomes" id="UP000192578">
    <property type="component" value="Unassembled WGS sequence"/>
</dbReference>
<proteinExistence type="predicted"/>
<evidence type="ECO:0000313" key="2">
    <source>
        <dbReference type="EMBL" id="OQV11812.1"/>
    </source>
</evidence>